<dbReference type="SUPFAM" id="SSF109709">
    <property type="entry name" value="KorB DNA-binding domain-like"/>
    <property type="match status" value="1"/>
</dbReference>
<protein>
    <recommendedName>
        <fullName evidence="2">ParB/Spo0J HTH domain-containing protein</fullName>
    </recommendedName>
</protein>
<name>X1AWP3_9ZZZZ</name>
<dbReference type="AlphaFoldDB" id="X1AWP3"/>
<evidence type="ECO:0000313" key="1">
    <source>
        <dbReference type="EMBL" id="GAG64211.1"/>
    </source>
</evidence>
<gene>
    <name evidence="1" type="ORF">S01H4_07746</name>
</gene>
<accession>X1AWP3</accession>
<sequence>MSGSPDCNIDRTFIYQFYFQTTVKKSPTPKKTYRNPVYLAREYKNMIDKGEVKNQAELARIKCVSRARVTQIINLLTLDLSIIQELEKLGDSLKSKIITERMLRPYVNKLFKEQKDLKNILKNLFKL</sequence>
<organism evidence="1">
    <name type="scientific">marine sediment metagenome</name>
    <dbReference type="NCBI Taxonomy" id="412755"/>
    <lineage>
        <taxon>unclassified sequences</taxon>
        <taxon>metagenomes</taxon>
        <taxon>ecological metagenomes</taxon>
    </lineage>
</organism>
<reference evidence="1" key="1">
    <citation type="journal article" date="2014" name="Front. Microbiol.">
        <title>High frequency of phylogenetically diverse reductive dehalogenase-homologous genes in deep subseafloor sedimentary metagenomes.</title>
        <authorList>
            <person name="Kawai M."/>
            <person name="Futagami T."/>
            <person name="Toyoda A."/>
            <person name="Takaki Y."/>
            <person name="Nishi S."/>
            <person name="Hori S."/>
            <person name="Arai W."/>
            <person name="Tsubouchi T."/>
            <person name="Morono Y."/>
            <person name="Uchiyama I."/>
            <person name="Ito T."/>
            <person name="Fujiyama A."/>
            <person name="Inagaki F."/>
            <person name="Takami H."/>
        </authorList>
    </citation>
    <scope>NUCLEOTIDE SEQUENCE</scope>
    <source>
        <strain evidence="1">Expedition CK06-06</strain>
    </source>
</reference>
<evidence type="ECO:0008006" key="2">
    <source>
        <dbReference type="Google" id="ProtNLM"/>
    </source>
</evidence>
<dbReference type="EMBL" id="BART01002572">
    <property type="protein sequence ID" value="GAG64211.1"/>
    <property type="molecule type" value="Genomic_DNA"/>
</dbReference>
<proteinExistence type="predicted"/>
<comment type="caution">
    <text evidence="1">The sequence shown here is derived from an EMBL/GenBank/DDBJ whole genome shotgun (WGS) entry which is preliminary data.</text>
</comment>